<evidence type="ECO:0000256" key="6">
    <source>
        <dbReference type="ARBA" id="ARBA00023014"/>
    </source>
</evidence>
<gene>
    <name evidence="8" type="ORF">BECKLPF1236A_GA0070988_101475</name>
    <name evidence="9" type="ORF">BECKLPF1236C_GA0070990_101515</name>
</gene>
<dbReference type="InterPro" id="IPR032432">
    <property type="entry name" value="Radical_SAM_C"/>
</dbReference>
<proteinExistence type="predicted"/>
<organism evidence="8">
    <name type="scientific">Candidatus Kentrum sp. LPFa</name>
    <dbReference type="NCBI Taxonomy" id="2126335"/>
    <lineage>
        <taxon>Bacteria</taxon>
        <taxon>Pseudomonadati</taxon>
        <taxon>Pseudomonadota</taxon>
        <taxon>Gammaproteobacteria</taxon>
        <taxon>Candidatus Kentrum</taxon>
    </lineage>
</organism>
<evidence type="ECO:0000256" key="3">
    <source>
        <dbReference type="ARBA" id="ARBA00022691"/>
    </source>
</evidence>
<dbReference type="GO" id="GO:0046872">
    <property type="term" value="F:metal ion binding"/>
    <property type="evidence" value="ECO:0007669"/>
    <property type="project" value="UniProtKB-KW"/>
</dbReference>
<dbReference type="GO" id="GO:0003824">
    <property type="term" value="F:catalytic activity"/>
    <property type="evidence" value="ECO:0007669"/>
    <property type="project" value="InterPro"/>
</dbReference>
<evidence type="ECO:0000256" key="5">
    <source>
        <dbReference type="ARBA" id="ARBA00023004"/>
    </source>
</evidence>
<dbReference type="AlphaFoldDB" id="A0A450WHK3"/>
<keyword evidence="4" id="KW-0479">Metal-binding</keyword>
<comment type="cofactor">
    <cofactor evidence="1">
        <name>[4Fe-4S] cluster</name>
        <dbReference type="ChEBI" id="CHEBI:49883"/>
    </cofactor>
</comment>
<evidence type="ECO:0000259" key="7">
    <source>
        <dbReference type="PROSITE" id="PS51918"/>
    </source>
</evidence>
<dbReference type="SFLD" id="SFLDG01086">
    <property type="entry name" value="elongater_protein-like"/>
    <property type="match status" value="1"/>
</dbReference>
<accession>A0A450WHK3</accession>
<dbReference type="InterPro" id="IPR039661">
    <property type="entry name" value="ELP3"/>
</dbReference>
<dbReference type="SFLD" id="SFLDG01091">
    <property type="entry name" value="uncharacterized_CHP01210-like"/>
    <property type="match status" value="1"/>
</dbReference>
<dbReference type="InterPro" id="IPR007197">
    <property type="entry name" value="rSAM"/>
</dbReference>
<dbReference type="PANTHER" id="PTHR11135:SF1">
    <property type="entry name" value="PROTEIN YHCC"/>
    <property type="match status" value="1"/>
</dbReference>
<dbReference type="SUPFAM" id="SSF102114">
    <property type="entry name" value="Radical SAM enzymes"/>
    <property type="match status" value="1"/>
</dbReference>
<dbReference type="EMBL" id="CAADFM010000147">
    <property type="protein sequence ID" value="VFK16458.1"/>
    <property type="molecule type" value="Genomic_DNA"/>
</dbReference>
<keyword evidence="5" id="KW-0408">Iron</keyword>
<evidence type="ECO:0000313" key="8">
    <source>
        <dbReference type="EMBL" id="VFK16458.1"/>
    </source>
</evidence>
<protein>
    <recommendedName>
        <fullName evidence="7">Radical SAM core domain-containing protein</fullName>
    </recommendedName>
</protein>
<name>A0A450WHK3_9GAMM</name>
<evidence type="ECO:0000256" key="2">
    <source>
        <dbReference type="ARBA" id="ARBA00022485"/>
    </source>
</evidence>
<reference evidence="8" key="1">
    <citation type="submission" date="2019-02" db="EMBL/GenBank/DDBJ databases">
        <authorList>
            <person name="Gruber-Vodicka R. H."/>
            <person name="Seah K. B. B."/>
        </authorList>
    </citation>
    <scope>NUCLEOTIDE SEQUENCE</scope>
    <source>
        <strain evidence="8">BECK_S312</strain>
        <strain evidence="9">BECK_S426</strain>
    </source>
</reference>
<sequence>MYVASMYPGNQSSRQRVLSAIKPHPKRVAIAYPRARNFDLDPHEFARYHDRSSMTAPTPMVSFPLEAPDRQTTLADRVHTFGQFMLRRHGRRVHKVAINAGFTCPNRDGRKGHGGCTFCNNASFNPSSRQLPSVATQLESGRQVIRKRTGAHRYMAYFQAYTNTYADVEHLRSLYDDALAEPDVIGISVGTRPDCVPAAVLDLLAEYRDRGFEIWLELGLQSCFDETLQRVNRGHGFSEYRQAVHAAHRRGLPVCAHLIAGLPGETGQHVLTTLERVLAEEVEGLKLHPLHVVKGTLLANQWRSGEYEPLTFDAYLTIAADLVERTPPHVVYHRLTGTAAAYLLLAPDWCVYKWRVLNGIEKELRARETWQGARLEAYR</sequence>
<keyword evidence="6" id="KW-0411">Iron-sulfur</keyword>
<dbReference type="GO" id="GO:0051539">
    <property type="term" value="F:4 iron, 4 sulfur cluster binding"/>
    <property type="evidence" value="ECO:0007669"/>
    <property type="project" value="UniProtKB-KW"/>
</dbReference>
<evidence type="ECO:0000313" key="9">
    <source>
        <dbReference type="EMBL" id="VFK31892.1"/>
    </source>
</evidence>
<dbReference type="SFLD" id="SFLDS00029">
    <property type="entry name" value="Radical_SAM"/>
    <property type="match status" value="1"/>
</dbReference>
<dbReference type="PROSITE" id="PS51918">
    <property type="entry name" value="RADICAL_SAM"/>
    <property type="match status" value="1"/>
</dbReference>
<dbReference type="NCBIfam" id="TIGR01212">
    <property type="entry name" value="TIGR01212 family radical SAM protein"/>
    <property type="match status" value="1"/>
</dbReference>
<dbReference type="InterPro" id="IPR023404">
    <property type="entry name" value="rSAM_horseshoe"/>
</dbReference>
<dbReference type="EMBL" id="CAADFP010000151">
    <property type="protein sequence ID" value="VFK31892.1"/>
    <property type="molecule type" value="Genomic_DNA"/>
</dbReference>
<keyword evidence="2" id="KW-0004">4Fe-4S</keyword>
<dbReference type="Pfam" id="PF04055">
    <property type="entry name" value="Radical_SAM"/>
    <property type="match status" value="1"/>
</dbReference>
<feature type="domain" description="Radical SAM core" evidence="7">
    <location>
        <begin position="88"/>
        <end position="328"/>
    </location>
</feature>
<evidence type="ECO:0000256" key="1">
    <source>
        <dbReference type="ARBA" id="ARBA00001966"/>
    </source>
</evidence>
<dbReference type="InterPro" id="IPR005911">
    <property type="entry name" value="YhcC-like"/>
</dbReference>
<dbReference type="InterPro" id="IPR058240">
    <property type="entry name" value="rSAM_sf"/>
</dbReference>
<dbReference type="Gene3D" id="3.80.30.20">
    <property type="entry name" value="tm_1862 like domain"/>
    <property type="match status" value="1"/>
</dbReference>
<evidence type="ECO:0000256" key="4">
    <source>
        <dbReference type="ARBA" id="ARBA00022723"/>
    </source>
</evidence>
<keyword evidence="3" id="KW-0949">S-adenosyl-L-methionine</keyword>
<dbReference type="InterPro" id="IPR006638">
    <property type="entry name" value="Elp3/MiaA/NifB-like_rSAM"/>
</dbReference>
<dbReference type="PANTHER" id="PTHR11135">
    <property type="entry name" value="HISTONE ACETYLTRANSFERASE-RELATED"/>
    <property type="match status" value="1"/>
</dbReference>
<dbReference type="Pfam" id="PF16199">
    <property type="entry name" value="Radical_SAM_C"/>
    <property type="match status" value="1"/>
</dbReference>
<dbReference type="SMART" id="SM00729">
    <property type="entry name" value="Elp3"/>
    <property type="match status" value="1"/>
</dbReference>